<organism evidence="1 2">
    <name type="scientific">Gymnopus androsaceus JB14</name>
    <dbReference type="NCBI Taxonomy" id="1447944"/>
    <lineage>
        <taxon>Eukaryota</taxon>
        <taxon>Fungi</taxon>
        <taxon>Dikarya</taxon>
        <taxon>Basidiomycota</taxon>
        <taxon>Agaricomycotina</taxon>
        <taxon>Agaricomycetes</taxon>
        <taxon>Agaricomycetidae</taxon>
        <taxon>Agaricales</taxon>
        <taxon>Marasmiineae</taxon>
        <taxon>Omphalotaceae</taxon>
        <taxon>Gymnopus</taxon>
    </lineage>
</organism>
<name>A0A6A4H4B7_9AGAR</name>
<dbReference type="OrthoDB" id="3647690at2759"/>
<sequence length="95" mass="10868">MAPPSSQEISEPETQFIELPDDDVNLWDAVEIVAELGNKFKVKWDGIDPGTGKPWQDSWVLKHDATDDLVAAWREKHPRSSTSMLTCYSQLIEYY</sequence>
<dbReference type="Proteomes" id="UP000799118">
    <property type="component" value="Unassembled WGS sequence"/>
</dbReference>
<proteinExistence type="predicted"/>
<dbReference type="EMBL" id="ML769591">
    <property type="protein sequence ID" value="KAE9392616.1"/>
    <property type="molecule type" value="Genomic_DNA"/>
</dbReference>
<evidence type="ECO:0008006" key="3">
    <source>
        <dbReference type="Google" id="ProtNLM"/>
    </source>
</evidence>
<protein>
    <recommendedName>
        <fullName evidence="3">Chromo domain-containing protein</fullName>
    </recommendedName>
</protein>
<reference evidence="1" key="1">
    <citation type="journal article" date="2019" name="Environ. Microbiol.">
        <title>Fungal ecological strategies reflected in gene transcription - a case study of two litter decomposers.</title>
        <authorList>
            <person name="Barbi F."/>
            <person name="Kohler A."/>
            <person name="Barry K."/>
            <person name="Baskaran P."/>
            <person name="Daum C."/>
            <person name="Fauchery L."/>
            <person name="Ihrmark K."/>
            <person name="Kuo A."/>
            <person name="LaButti K."/>
            <person name="Lipzen A."/>
            <person name="Morin E."/>
            <person name="Grigoriev I.V."/>
            <person name="Henrissat B."/>
            <person name="Lindahl B."/>
            <person name="Martin F."/>
        </authorList>
    </citation>
    <scope>NUCLEOTIDE SEQUENCE</scope>
    <source>
        <strain evidence="1">JB14</strain>
    </source>
</reference>
<evidence type="ECO:0000313" key="2">
    <source>
        <dbReference type="Proteomes" id="UP000799118"/>
    </source>
</evidence>
<dbReference type="AlphaFoldDB" id="A0A6A4H4B7"/>
<evidence type="ECO:0000313" key="1">
    <source>
        <dbReference type="EMBL" id="KAE9392616.1"/>
    </source>
</evidence>
<keyword evidence="2" id="KW-1185">Reference proteome</keyword>
<gene>
    <name evidence="1" type="ORF">BT96DRAFT_264993</name>
</gene>
<accession>A0A6A4H4B7</accession>